<evidence type="ECO:0000313" key="2">
    <source>
        <dbReference type="Proteomes" id="UP000004470"/>
    </source>
</evidence>
<name>E0NDB3_PEDAC</name>
<dbReference type="Proteomes" id="UP000004470">
    <property type="component" value="Unassembled WGS sequence"/>
</dbReference>
<dbReference type="RefSeq" id="WP_004165776.1">
    <property type="nucleotide sequence ID" value="NZ_GL397067.1"/>
</dbReference>
<dbReference type="GO" id="GO:0005198">
    <property type="term" value="F:structural molecule activity"/>
    <property type="evidence" value="ECO:0007669"/>
    <property type="project" value="InterPro"/>
</dbReference>
<accession>E0NDB3</accession>
<proteinExistence type="predicted"/>
<dbReference type="AlphaFoldDB" id="E0NDB3"/>
<dbReference type="Pfam" id="PF06152">
    <property type="entry name" value="Phage_min_cap2"/>
    <property type="match status" value="1"/>
</dbReference>
<comment type="caution">
    <text evidence="1">The sequence shown here is derived from an EMBL/GenBank/DDBJ whole genome shotgun (WGS) entry which is preliminary data.</text>
</comment>
<gene>
    <name evidence="1" type="ORF">HMPREF0623_0285</name>
</gene>
<dbReference type="EMBL" id="AEEG01000002">
    <property type="protein sequence ID" value="EFL96234.1"/>
    <property type="molecule type" value="Genomic_DNA"/>
</dbReference>
<organism evidence="1 2">
    <name type="scientific">Pediococcus acidilactici DSM 20284</name>
    <dbReference type="NCBI Taxonomy" id="862514"/>
    <lineage>
        <taxon>Bacteria</taxon>
        <taxon>Bacillati</taxon>
        <taxon>Bacillota</taxon>
        <taxon>Bacilli</taxon>
        <taxon>Lactobacillales</taxon>
        <taxon>Lactobacillaceae</taxon>
        <taxon>Pediococcus</taxon>
        <taxon>Pediococcus acidilactici group</taxon>
    </lineage>
</organism>
<dbReference type="InterPro" id="IPR009319">
    <property type="entry name" value="Phage_A118_VSP1"/>
</dbReference>
<keyword evidence="2" id="KW-1185">Reference proteome</keyword>
<reference evidence="1" key="1">
    <citation type="submission" date="2010-07" db="EMBL/GenBank/DDBJ databases">
        <authorList>
            <person name="Muzny D."/>
            <person name="Qin X."/>
            <person name="Deng J."/>
            <person name="Jiang H."/>
            <person name="Liu Y."/>
            <person name="Qu J."/>
            <person name="Song X.-Z."/>
            <person name="Zhang L."/>
            <person name="Thornton R."/>
            <person name="Coyle M."/>
            <person name="Francisco L."/>
            <person name="Jackson L."/>
            <person name="Javaid M."/>
            <person name="Korchina V."/>
            <person name="Kovar C."/>
            <person name="Mata R."/>
            <person name="Mathew T."/>
            <person name="Ngo R."/>
            <person name="Nguyen L."/>
            <person name="Nguyen N."/>
            <person name="Okwuonu G."/>
            <person name="Ongeri F."/>
            <person name="Pham C."/>
            <person name="Simmons D."/>
            <person name="Wilczek-Boney K."/>
            <person name="Hale W."/>
            <person name="Jakkamsetti A."/>
            <person name="Pham P."/>
            <person name="Ruth R."/>
            <person name="San Lucas F."/>
            <person name="Warren J."/>
            <person name="Zhang J."/>
            <person name="Zhao Z."/>
            <person name="Zhou C."/>
            <person name="Zhu D."/>
            <person name="Lee S."/>
            <person name="Bess C."/>
            <person name="Blankenburg K."/>
            <person name="Forbes L."/>
            <person name="Fu Q."/>
            <person name="Gubbala S."/>
            <person name="Hirani K."/>
            <person name="Jayaseelan J.C."/>
            <person name="Lara F."/>
            <person name="Munidasa M."/>
            <person name="Palculict T."/>
            <person name="Patil S."/>
            <person name="Pu L.-L."/>
            <person name="Saada N."/>
            <person name="Tang L."/>
            <person name="Weissenberger G."/>
            <person name="Zhu Y."/>
            <person name="Hemphill L."/>
            <person name="Shang Y."/>
            <person name="Youmans B."/>
            <person name="Ayvaz T."/>
            <person name="Ross M."/>
            <person name="Santibanez J."/>
            <person name="Aqrawi P."/>
            <person name="Gross S."/>
            <person name="Joshi V."/>
            <person name="Fowler G."/>
            <person name="Nazareth L."/>
            <person name="Reid J."/>
            <person name="Worley K."/>
            <person name="Petrosino J."/>
            <person name="Highlander S."/>
            <person name="Gibbs R."/>
        </authorList>
    </citation>
    <scope>NUCLEOTIDE SEQUENCE [LARGE SCALE GENOMIC DNA]</scope>
    <source>
        <strain evidence="1">DSM 20284</strain>
    </source>
</reference>
<dbReference type="HOGENOM" id="CLU_025929_3_0_9"/>
<sequence length="349" mass="39793">MSLNPWQLDRYSQPVVDHYIDVEQQIIEYIIDSMTAKANQDDIDGDDYAVQNYATGLVKYAKEMKSQVHADIKQAGQDNIDPLDSWLKEHNGQVVKKSGDLVKQHLANTDSYLKLASRNMSKNAVDGIRNIITSATNEYRLGKVTKKQAIGKALHQWSDNGIPALIDRAGKQWSPETYVRTVVQTQANRLANEETLQRIKDNGQYVDISAHAGARPLCAPYQGKRYSMLDNDPKYPSFYSTSYGKAAGILGINCHHHLMPVANDGAVYNPPNIDDDLNAKVYKQTQQQRKYEREIRQLKNHVRISDNLHDSIGKAHYQMRLRDKQTQLHELQKASGLRRRPELEKNILR</sequence>
<evidence type="ECO:0000313" key="1">
    <source>
        <dbReference type="EMBL" id="EFL96234.1"/>
    </source>
</evidence>
<dbReference type="eggNOG" id="COG2369">
    <property type="taxonomic scope" value="Bacteria"/>
</dbReference>
<protein>
    <submittedName>
        <fullName evidence="1">Phage minor capsid protein 2</fullName>
    </submittedName>
</protein>